<dbReference type="Proteomes" id="UP001582793">
    <property type="component" value="Unassembled WGS sequence"/>
</dbReference>
<evidence type="ECO:0000313" key="1">
    <source>
        <dbReference type="EMBL" id="MFB6398040.1"/>
    </source>
</evidence>
<evidence type="ECO:0000313" key="2">
    <source>
        <dbReference type="Proteomes" id="UP001582793"/>
    </source>
</evidence>
<name>A0ABV5D1N4_9ACTN</name>
<dbReference type="EMBL" id="JBCGDC010000193">
    <property type="protein sequence ID" value="MFB6398040.1"/>
    <property type="molecule type" value="Genomic_DNA"/>
</dbReference>
<proteinExistence type="predicted"/>
<accession>A0ABV5D1N4</accession>
<gene>
    <name evidence="1" type="ORF">AAFH96_33935</name>
</gene>
<sequence>MADVAGHLAVTAAGYRRQIAAARHRIDQLIGQAETRLNDEDADRQAVLEDLLTGLAVLCEDLNPNT</sequence>
<keyword evidence="2" id="KW-1185">Reference proteome</keyword>
<organism evidence="1 2">
    <name type="scientific">Polymorphospora lycopeni</name>
    <dbReference type="NCBI Taxonomy" id="3140240"/>
    <lineage>
        <taxon>Bacteria</taxon>
        <taxon>Bacillati</taxon>
        <taxon>Actinomycetota</taxon>
        <taxon>Actinomycetes</taxon>
        <taxon>Micromonosporales</taxon>
        <taxon>Micromonosporaceae</taxon>
        <taxon>Polymorphospora</taxon>
    </lineage>
</organism>
<reference evidence="1 2" key="1">
    <citation type="submission" date="2024-04" db="EMBL/GenBank/DDBJ databases">
        <title>Polymorphospora sp. isolated from Baiyangdian Lake in Xiong'an New Area.</title>
        <authorList>
            <person name="Zhang X."/>
            <person name="Liu J."/>
        </authorList>
    </citation>
    <scope>NUCLEOTIDE SEQUENCE [LARGE SCALE GENOMIC DNA]</scope>
    <source>
        <strain evidence="1 2">2-325</strain>
    </source>
</reference>
<dbReference type="RefSeq" id="WP_375736931.1">
    <property type="nucleotide sequence ID" value="NZ_JBCGDC010000193.1"/>
</dbReference>
<comment type="caution">
    <text evidence="1">The sequence shown here is derived from an EMBL/GenBank/DDBJ whole genome shotgun (WGS) entry which is preliminary data.</text>
</comment>
<protein>
    <submittedName>
        <fullName evidence="1">Uncharacterized protein</fullName>
    </submittedName>
</protein>